<dbReference type="InterPro" id="IPR036097">
    <property type="entry name" value="HisK_dim/P_sf"/>
</dbReference>
<dbReference type="Pfam" id="PF01627">
    <property type="entry name" value="Hpt"/>
    <property type="match status" value="1"/>
</dbReference>
<feature type="region of interest" description="Disordered" evidence="16">
    <location>
        <begin position="647"/>
        <end position="666"/>
    </location>
</feature>
<evidence type="ECO:0000313" key="23">
    <source>
        <dbReference type="Proteomes" id="UP001615550"/>
    </source>
</evidence>
<feature type="domain" description="PAS" evidence="19">
    <location>
        <begin position="128"/>
        <end position="173"/>
    </location>
</feature>
<dbReference type="EMBL" id="JBGORX010000001">
    <property type="protein sequence ID" value="MFJ1267901.1"/>
    <property type="molecule type" value="Genomic_DNA"/>
</dbReference>
<evidence type="ECO:0000256" key="13">
    <source>
        <dbReference type="ARBA" id="ARBA00023136"/>
    </source>
</evidence>
<dbReference type="PROSITE" id="PS50894">
    <property type="entry name" value="HPT"/>
    <property type="match status" value="1"/>
</dbReference>
<dbReference type="SMART" id="SM00388">
    <property type="entry name" value="HisKA"/>
    <property type="match status" value="1"/>
</dbReference>
<dbReference type="Pfam" id="PF00512">
    <property type="entry name" value="HisKA"/>
    <property type="match status" value="1"/>
</dbReference>
<dbReference type="SMART" id="SM00091">
    <property type="entry name" value="PAS"/>
    <property type="match status" value="2"/>
</dbReference>
<comment type="catalytic activity">
    <reaction evidence="1">
        <text>ATP + protein L-histidine = ADP + protein N-phospho-L-histidine.</text>
        <dbReference type="EC" id="2.7.13.3"/>
    </reaction>
</comment>
<dbReference type="InterPro" id="IPR036890">
    <property type="entry name" value="HATPase_C_sf"/>
</dbReference>
<dbReference type="InterPro" id="IPR004358">
    <property type="entry name" value="Sig_transdc_His_kin-like_C"/>
</dbReference>
<protein>
    <recommendedName>
        <fullName evidence="3">histidine kinase</fullName>
        <ecNumber evidence="3">2.7.13.3</ecNumber>
    </recommendedName>
</protein>
<dbReference type="SMART" id="SM00448">
    <property type="entry name" value="REC"/>
    <property type="match status" value="1"/>
</dbReference>
<evidence type="ECO:0000256" key="15">
    <source>
        <dbReference type="PROSITE-ProRule" id="PRU00169"/>
    </source>
</evidence>
<dbReference type="InterPro" id="IPR000014">
    <property type="entry name" value="PAS"/>
</dbReference>
<evidence type="ECO:0000256" key="3">
    <source>
        <dbReference type="ARBA" id="ARBA00012438"/>
    </source>
</evidence>
<dbReference type="Gene3D" id="1.10.287.130">
    <property type="match status" value="1"/>
</dbReference>
<keyword evidence="23" id="KW-1185">Reference proteome</keyword>
<evidence type="ECO:0000259" key="19">
    <source>
        <dbReference type="PROSITE" id="PS50112"/>
    </source>
</evidence>
<evidence type="ECO:0000256" key="4">
    <source>
        <dbReference type="ARBA" id="ARBA00022475"/>
    </source>
</evidence>
<dbReference type="Pfam" id="PF02518">
    <property type="entry name" value="HATPase_c"/>
    <property type="match status" value="1"/>
</dbReference>
<feature type="domain" description="HPt" evidence="21">
    <location>
        <begin position="696"/>
        <end position="789"/>
    </location>
</feature>
<evidence type="ECO:0000256" key="16">
    <source>
        <dbReference type="SAM" id="MobiDB-lite"/>
    </source>
</evidence>
<dbReference type="Pfam" id="PF00072">
    <property type="entry name" value="Response_reg"/>
    <property type="match status" value="1"/>
</dbReference>
<dbReference type="RefSeq" id="WP_400186735.1">
    <property type="nucleotide sequence ID" value="NZ_JBGORX010000001.1"/>
</dbReference>
<dbReference type="InterPro" id="IPR001610">
    <property type="entry name" value="PAC"/>
</dbReference>
<dbReference type="Gene3D" id="1.20.120.160">
    <property type="entry name" value="HPT domain"/>
    <property type="match status" value="1"/>
</dbReference>
<dbReference type="EC" id="2.7.13.3" evidence="3"/>
<dbReference type="PROSITE" id="PS50113">
    <property type="entry name" value="PAC"/>
    <property type="match status" value="2"/>
</dbReference>
<evidence type="ECO:0000256" key="2">
    <source>
        <dbReference type="ARBA" id="ARBA00004429"/>
    </source>
</evidence>
<sequence length="799" mass="90157">MDSQLSYFLHLSSIIESMPDALIIINNQGRIILVNSQTEKLFGYVRTELLGENVEILMPERYRHNHAHHRDNYFVTPKVRSMGADLELFGIKKNGTEFPVEISLSPLKTDEGIFALAAIRDITPRKKADAKFKTILEATPDCLVVINNEGKIVLVNDRTEQLFGYKPNELIEQYIECLIPQRFHGNHVGHRTNYFTKPRIRPMGAGQELYGQHKKGHEFPVAISLSPLETEEGMLALAAVRDISKQKELEQQLFNQNKELELQNRLKTEFLANMSHDIRTPLTGVVGMSKLLEEKVEDANQKQYAQWLGESGKQVLNMLNVILDTVSAESVNEATLREEPFELHQVVQEILQLIRPSTITKGIELKTQIDENAPPCLISDHLKLRRILLNLMGNAIKFTKAGHITIEVKLLKRMKAHVLLHFAVADTGMGIPYELQDKVFDKFFRGTPSRKGLYRGHGLGLHIASSYANLLGGEILLTSKPGEGTTFYFDLLMKTAKNNSHQNNKEKLNASLPHAETPNKIYHNAPKLLLIEDNHIALLTLEHIVSQGGFSYRSARDGESALELVKNEVFDLIITDLGLPGLSGLELTKEIRWYEKEHQRIPVPIIGLTGHDENKIKAQCLEAGLNDALTKPLNPESLEKIKSIYLAPTQPDKSPSPQNTTNLTSGLPEAEDELFKLDAFPLLNTQSALASMGNDADLLNKTLTFMIEQELPNDIKALEMAYASGEWNTIEKLAHKMKGGLVYCGAFKLVHACQYLEQYHKTEQVKFLEPLYKQLCEVIEETQSSMNQWVKKQPQSYSE</sequence>
<dbReference type="CDD" id="cd00130">
    <property type="entry name" value="PAS"/>
    <property type="match status" value="2"/>
</dbReference>
<evidence type="ECO:0000259" key="20">
    <source>
        <dbReference type="PROSITE" id="PS50113"/>
    </source>
</evidence>
<feature type="compositionally biased region" description="Polar residues" evidence="16">
    <location>
        <begin position="651"/>
        <end position="665"/>
    </location>
</feature>
<dbReference type="InterPro" id="IPR011006">
    <property type="entry name" value="CheY-like_superfamily"/>
</dbReference>
<evidence type="ECO:0000256" key="6">
    <source>
        <dbReference type="ARBA" id="ARBA00022553"/>
    </source>
</evidence>
<dbReference type="Gene3D" id="3.30.450.20">
    <property type="entry name" value="PAS domain"/>
    <property type="match status" value="2"/>
</dbReference>
<dbReference type="InterPro" id="IPR001789">
    <property type="entry name" value="Sig_transdc_resp-reg_receiver"/>
</dbReference>
<keyword evidence="9" id="KW-0418">Kinase</keyword>
<dbReference type="SUPFAM" id="SSF47226">
    <property type="entry name" value="Histidine-containing phosphotransfer domain, HPT domain"/>
    <property type="match status" value="1"/>
</dbReference>
<dbReference type="InterPro" id="IPR005467">
    <property type="entry name" value="His_kinase_dom"/>
</dbReference>
<evidence type="ECO:0000313" key="22">
    <source>
        <dbReference type="EMBL" id="MFJ1267901.1"/>
    </source>
</evidence>
<dbReference type="PRINTS" id="PR00344">
    <property type="entry name" value="BCTRLSENSOR"/>
</dbReference>
<feature type="domain" description="PAC" evidence="20">
    <location>
        <begin position="84"/>
        <end position="134"/>
    </location>
</feature>
<dbReference type="PROSITE" id="PS50112">
    <property type="entry name" value="PAS"/>
    <property type="match status" value="2"/>
</dbReference>
<evidence type="ECO:0000256" key="8">
    <source>
        <dbReference type="ARBA" id="ARBA00022692"/>
    </source>
</evidence>
<evidence type="ECO:0000256" key="14">
    <source>
        <dbReference type="PROSITE-ProRule" id="PRU00110"/>
    </source>
</evidence>
<evidence type="ECO:0000256" key="11">
    <source>
        <dbReference type="ARBA" id="ARBA00022989"/>
    </source>
</evidence>
<keyword evidence="13" id="KW-0472">Membrane</keyword>
<feature type="modified residue" description="Phosphohistidine" evidence="14">
    <location>
        <position position="735"/>
    </location>
</feature>
<evidence type="ECO:0000256" key="7">
    <source>
        <dbReference type="ARBA" id="ARBA00022679"/>
    </source>
</evidence>
<comment type="subcellular location">
    <subcellularLocation>
        <location evidence="2">Cell inner membrane</location>
        <topology evidence="2">Multi-pass membrane protein</topology>
    </subcellularLocation>
</comment>
<dbReference type="CDD" id="cd00082">
    <property type="entry name" value="HisKA"/>
    <property type="match status" value="1"/>
</dbReference>
<evidence type="ECO:0000256" key="5">
    <source>
        <dbReference type="ARBA" id="ARBA00022519"/>
    </source>
</evidence>
<dbReference type="InterPro" id="IPR035965">
    <property type="entry name" value="PAS-like_dom_sf"/>
</dbReference>
<dbReference type="CDD" id="cd17546">
    <property type="entry name" value="REC_hyHK_CKI1_RcsC-like"/>
    <property type="match status" value="1"/>
</dbReference>
<dbReference type="InterPro" id="IPR003661">
    <property type="entry name" value="HisK_dim/P_dom"/>
</dbReference>
<keyword evidence="5" id="KW-0997">Cell inner membrane</keyword>
<dbReference type="PROSITE" id="PS50109">
    <property type="entry name" value="HIS_KIN"/>
    <property type="match status" value="1"/>
</dbReference>
<dbReference type="Gene3D" id="3.40.50.2300">
    <property type="match status" value="1"/>
</dbReference>
<dbReference type="SUPFAM" id="SSF55785">
    <property type="entry name" value="PYP-like sensor domain (PAS domain)"/>
    <property type="match status" value="2"/>
</dbReference>
<dbReference type="PROSITE" id="PS50110">
    <property type="entry name" value="RESPONSE_REGULATORY"/>
    <property type="match status" value="1"/>
</dbReference>
<feature type="domain" description="Histidine kinase" evidence="17">
    <location>
        <begin position="273"/>
        <end position="495"/>
    </location>
</feature>
<dbReference type="Pfam" id="PF13426">
    <property type="entry name" value="PAS_9"/>
    <property type="match status" value="2"/>
</dbReference>
<keyword evidence="10" id="KW-0067">ATP-binding</keyword>
<keyword evidence="8" id="KW-0812">Transmembrane</keyword>
<evidence type="ECO:0000259" key="17">
    <source>
        <dbReference type="PROSITE" id="PS50109"/>
    </source>
</evidence>
<dbReference type="SUPFAM" id="SSF55874">
    <property type="entry name" value="ATPase domain of HSP90 chaperone/DNA topoisomerase II/histidine kinase"/>
    <property type="match status" value="1"/>
</dbReference>
<feature type="domain" description="PAC" evidence="20">
    <location>
        <begin position="205"/>
        <end position="255"/>
    </location>
</feature>
<dbReference type="SMART" id="SM00086">
    <property type="entry name" value="PAC"/>
    <property type="match status" value="2"/>
</dbReference>
<evidence type="ECO:0000259" key="18">
    <source>
        <dbReference type="PROSITE" id="PS50110"/>
    </source>
</evidence>
<dbReference type="SMART" id="SM00387">
    <property type="entry name" value="HATPase_c"/>
    <property type="match status" value="1"/>
</dbReference>
<dbReference type="PANTHER" id="PTHR43047:SF64">
    <property type="entry name" value="HISTIDINE KINASE CONTAINING CHEY-HOMOLOGOUS RECEIVER DOMAIN AND PAS DOMAIN-RELATED"/>
    <property type="match status" value="1"/>
</dbReference>
<dbReference type="SUPFAM" id="SSF52172">
    <property type="entry name" value="CheY-like"/>
    <property type="match status" value="1"/>
</dbReference>
<dbReference type="NCBIfam" id="TIGR00229">
    <property type="entry name" value="sensory_box"/>
    <property type="match status" value="2"/>
</dbReference>
<proteinExistence type="predicted"/>
<keyword evidence="10" id="KW-0547">Nucleotide-binding</keyword>
<evidence type="ECO:0000259" key="21">
    <source>
        <dbReference type="PROSITE" id="PS50894"/>
    </source>
</evidence>
<dbReference type="InterPro" id="IPR008207">
    <property type="entry name" value="Sig_transdc_His_kin_Hpt_dom"/>
</dbReference>
<dbReference type="InterPro" id="IPR036641">
    <property type="entry name" value="HPT_dom_sf"/>
</dbReference>
<keyword evidence="7" id="KW-0808">Transferase</keyword>
<feature type="domain" description="PAS" evidence="19">
    <location>
        <begin position="11"/>
        <end position="60"/>
    </location>
</feature>
<reference evidence="22 23" key="1">
    <citation type="submission" date="2024-08" db="EMBL/GenBank/DDBJ databases">
        <title>Draft Genome Sequence of Legionella lytica strain DSB2004, Isolated From a Fire Sprinkler System.</title>
        <authorList>
            <person name="Everhart A.D."/>
            <person name="Kidane D.T."/>
            <person name="Farone A.L."/>
            <person name="Farone M.B."/>
        </authorList>
    </citation>
    <scope>NUCLEOTIDE SEQUENCE [LARGE SCALE GENOMIC DNA]</scope>
    <source>
        <strain evidence="22 23">DSB2004</strain>
    </source>
</reference>
<organism evidence="22 23">
    <name type="scientific">Legionella lytica</name>
    <dbReference type="NCBI Taxonomy" id="96232"/>
    <lineage>
        <taxon>Bacteria</taxon>
        <taxon>Pseudomonadati</taxon>
        <taxon>Pseudomonadota</taxon>
        <taxon>Gammaproteobacteria</taxon>
        <taxon>Legionellales</taxon>
        <taxon>Legionellaceae</taxon>
        <taxon>Legionella</taxon>
    </lineage>
</organism>
<evidence type="ECO:0000256" key="1">
    <source>
        <dbReference type="ARBA" id="ARBA00000085"/>
    </source>
</evidence>
<keyword evidence="4" id="KW-1003">Cell membrane</keyword>
<keyword evidence="6 15" id="KW-0597">Phosphoprotein</keyword>
<keyword evidence="11" id="KW-1133">Transmembrane helix</keyword>
<feature type="domain" description="Response regulatory" evidence="18">
    <location>
        <begin position="527"/>
        <end position="646"/>
    </location>
</feature>
<dbReference type="Gene3D" id="3.30.565.10">
    <property type="entry name" value="Histidine kinase-like ATPase, C-terminal domain"/>
    <property type="match status" value="1"/>
</dbReference>
<dbReference type="SUPFAM" id="SSF47384">
    <property type="entry name" value="Homodimeric domain of signal transducing histidine kinase"/>
    <property type="match status" value="1"/>
</dbReference>
<feature type="modified residue" description="4-aspartylphosphate" evidence="15">
    <location>
        <position position="576"/>
    </location>
</feature>
<evidence type="ECO:0000256" key="10">
    <source>
        <dbReference type="ARBA" id="ARBA00022840"/>
    </source>
</evidence>
<dbReference type="CDD" id="cd16922">
    <property type="entry name" value="HATPase_EvgS-ArcB-TorS-like"/>
    <property type="match status" value="1"/>
</dbReference>
<comment type="caution">
    <text evidence="22">The sequence shown here is derived from an EMBL/GenBank/DDBJ whole genome shotgun (WGS) entry which is preliminary data.</text>
</comment>
<accession>A0ABW8D7H6</accession>
<evidence type="ECO:0000256" key="12">
    <source>
        <dbReference type="ARBA" id="ARBA00023012"/>
    </source>
</evidence>
<dbReference type="Proteomes" id="UP001615550">
    <property type="component" value="Unassembled WGS sequence"/>
</dbReference>
<gene>
    <name evidence="22" type="ORF">ACD661_04915</name>
</gene>
<dbReference type="InterPro" id="IPR000700">
    <property type="entry name" value="PAS-assoc_C"/>
</dbReference>
<dbReference type="InterPro" id="IPR003594">
    <property type="entry name" value="HATPase_dom"/>
</dbReference>
<keyword evidence="12" id="KW-0902">Two-component regulatory system</keyword>
<evidence type="ECO:0000256" key="9">
    <source>
        <dbReference type="ARBA" id="ARBA00022777"/>
    </source>
</evidence>
<dbReference type="PANTHER" id="PTHR43047">
    <property type="entry name" value="TWO-COMPONENT HISTIDINE PROTEIN KINASE"/>
    <property type="match status" value="1"/>
</dbReference>
<name>A0ABW8D7H6_9GAMM</name>